<name>A0AAD9JR05_9ANNE</name>
<dbReference type="PANTHER" id="PTHR12967">
    <property type="entry name" value="PROTEIN SHQ1 HOMOLOG"/>
    <property type="match status" value="1"/>
</dbReference>
<proteinExistence type="inferred from homology"/>
<dbReference type="EMBL" id="JAODUP010000188">
    <property type="protein sequence ID" value="KAK2157621.1"/>
    <property type="molecule type" value="Genomic_DNA"/>
</dbReference>
<comment type="caution">
    <text evidence="5">The sequence shown here is derived from an EMBL/GenBank/DDBJ whole genome shotgun (WGS) entry which is preliminary data.</text>
</comment>
<gene>
    <name evidence="5" type="ORF">LSH36_188g09051</name>
</gene>
<dbReference type="GO" id="GO:0000493">
    <property type="term" value="P:box H/ACA snoRNP assembly"/>
    <property type="evidence" value="ECO:0007669"/>
    <property type="project" value="InterPro"/>
</dbReference>
<evidence type="ECO:0000256" key="3">
    <source>
        <dbReference type="SAM" id="MobiDB-lite"/>
    </source>
</evidence>
<dbReference type="InterPro" id="IPR007009">
    <property type="entry name" value="Shq1_C"/>
</dbReference>
<feature type="domain" description="Shq1 C-terminal" evidence="4">
    <location>
        <begin position="4"/>
        <end position="47"/>
    </location>
</feature>
<keyword evidence="6" id="KW-1185">Reference proteome</keyword>
<dbReference type="PANTHER" id="PTHR12967:SF0">
    <property type="entry name" value="PROTEIN SHQ1 HOMOLOG"/>
    <property type="match status" value="1"/>
</dbReference>
<feature type="region of interest" description="Disordered" evidence="3">
    <location>
        <begin position="98"/>
        <end position="184"/>
    </location>
</feature>
<dbReference type="GO" id="GO:0051082">
    <property type="term" value="F:unfolded protein binding"/>
    <property type="evidence" value="ECO:0007669"/>
    <property type="project" value="TreeGrafter"/>
</dbReference>
<feature type="compositionally biased region" description="Basic and acidic residues" evidence="3">
    <location>
        <begin position="121"/>
        <end position="138"/>
    </location>
</feature>
<reference evidence="5" key="1">
    <citation type="journal article" date="2023" name="Mol. Biol. Evol.">
        <title>Third-Generation Sequencing Reveals the Adaptive Role of the Epigenome in Three Deep-Sea Polychaetes.</title>
        <authorList>
            <person name="Perez M."/>
            <person name="Aroh O."/>
            <person name="Sun Y."/>
            <person name="Lan Y."/>
            <person name="Juniper S.K."/>
            <person name="Young C.R."/>
            <person name="Angers B."/>
            <person name="Qian P.Y."/>
        </authorList>
    </citation>
    <scope>NUCLEOTIDE SEQUENCE</scope>
    <source>
        <strain evidence="5">P08H-3</strain>
    </source>
</reference>
<feature type="compositionally biased region" description="Basic and acidic residues" evidence="3">
    <location>
        <begin position="154"/>
        <end position="163"/>
    </location>
</feature>
<dbReference type="InterPro" id="IPR039742">
    <property type="entry name" value="Shq1"/>
</dbReference>
<dbReference type="GO" id="GO:0005654">
    <property type="term" value="C:nucleoplasm"/>
    <property type="evidence" value="ECO:0007669"/>
    <property type="project" value="TreeGrafter"/>
</dbReference>
<sequence>MDGESRYILNDLYITDYCVWIQSVRTRKFESLARNLKKMRISKDVGFDIVLLEQAAILATEENKMASEMTAGIQHLNIETNHHIDLAKQIDTLSVRDEQKMEGSGSVSYNLHISNTSDSENGIKQDDNVQHVEADSHATDTNSSVAVSDASQSESDRSSDEARSVSVNSVLDSDDTVSDSVGTDVDDTGCDVSLEQVCLGDNTKCKASNTRPITHGQVDNKNIKTVVNETHTSKDKTTLNF</sequence>
<dbReference type="GO" id="GO:0005737">
    <property type="term" value="C:cytoplasm"/>
    <property type="evidence" value="ECO:0007669"/>
    <property type="project" value="TreeGrafter"/>
</dbReference>
<dbReference type="AlphaFoldDB" id="A0AAD9JR05"/>
<dbReference type="Pfam" id="PF04925">
    <property type="entry name" value="SHQ1"/>
    <property type="match status" value="1"/>
</dbReference>
<comment type="similarity">
    <text evidence="1">Belongs to the SHQ1 family.</text>
</comment>
<evidence type="ECO:0000256" key="2">
    <source>
        <dbReference type="ARBA" id="ARBA00013750"/>
    </source>
</evidence>
<evidence type="ECO:0000259" key="4">
    <source>
        <dbReference type="Pfam" id="PF04925"/>
    </source>
</evidence>
<dbReference type="Proteomes" id="UP001208570">
    <property type="component" value="Unassembled WGS sequence"/>
</dbReference>
<evidence type="ECO:0000256" key="1">
    <source>
        <dbReference type="ARBA" id="ARBA00005607"/>
    </source>
</evidence>
<accession>A0AAD9JR05</accession>
<protein>
    <recommendedName>
        <fullName evidence="2">Protein SHQ1 homolog</fullName>
    </recommendedName>
</protein>
<evidence type="ECO:0000313" key="6">
    <source>
        <dbReference type="Proteomes" id="UP001208570"/>
    </source>
</evidence>
<feature type="compositionally biased region" description="Polar residues" evidence="3">
    <location>
        <begin position="105"/>
        <end position="120"/>
    </location>
</feature>
<evidence type="ECO:0000313" key="5">
    <source>
        <dbReference type="EMBL" id="KAK2157621.1"/>
    </source>
</evidence>
<organism evidence="5 6">
    <name type="scientific">Paralvinella palmiformis</name>
    <dbReference type="NCBI Taxonomy" id="53620"/>
    <lineage>
        <taxon>Eukaryota</taxon>
        <taxon>Metazoa</taxon>
        <taxon>Spiralia</taxon>
        <taxon>Lophotrochozoa</taxon>
        <taxon>Annelida</taxon>
        <taxon>Polychaeta</taxon>
        <taxon>Sedentaria</taxon>
        <taxon>Canalipalpata</taxon>
        <taxon>Terebellida</taxon>
        <taxon>Terebelliformia</taxon>
        <taxon>Alvinellidae</taxon>
        <taxon>Paralvinella</taxon>
    </lineage>
</organism>